<feature type="non-terminal residue" evidence="2">
    <location>
        <position position="187"/>
    </location>
</feature>
<gene>
    <name evidence="2" type="ORF">BINO364_LOCUS1042</name>
</gene>
<sequence>MHANITDKEFHTSINSIIRSSSHKNQDETNGPLKLIVTGEGGNFDPSRDWEEHRSLTIKDDPTLKQFCSFLSRKADWLVSVEPDANSKSTEPKQSSKPWLSASPSASNVMLSATSMQLATSAHVLLSTAMVNVISATGKKYAARLLLDNGSTANFITQSLSEKLGLSLSGASTKRGSEAWIPGPHQG</sequence>
<dbReference type="EMBL" id="OV170221">
    <property type="protein sequence ID" value="CAH0713945.1"/>
    <property type="molecule type" value="Genomic_DNA"/>
</dbReference>
<dbReference type="AlphaFoldDB" id="A0A8J9USH6"/>
<evidence type="ECO:0000313" key="2">
    <source>
        <dbReference type="EMBL" id="CAH0713945.1"/>
    </source>
</evidence>
<reference evidence="2" key="1">
    <citation type="submission" date="2021-12" db="EMBL/GenBank/DDBJ databases">
        <authorList>
            <person name="Martin H S."/>
        </authorList>
    </citation>
    <scope>NUCLEOTIDE SEQUENCE</scope>
</reference>
<evidence type="ECO:0000256" key="1">
    <source>
        <dbReference type="SAM" id="MobiDB-lite"/>
    </source>
</evidence>
<evidence type="ECO:0000313" key="3">
    <source>
        <dbReference type="Proteomes" id="UP000838878"/>
    </source>
</evidence>
<dbReference type="OrthoDB" id="8036689at2759"/>
<name>A0A8J9USH6_9NEOP</name>
<accession>A0A8J9USH6</accession>
<proteinExistence type="predicted"/>
<dbReference type="Proteomes" id="UP000838878">
    <property type="component" value="Chromosome 1"/>
</dbReference>
<protein>
    <recommendedName>
        <fullName evidence="4">Gag-pol polyprotein</fullName>
    </recommendedName>
</protein>
<keyword evidence="3" id="KW-1185">Reference proteome</keyword>
<organism evidence="2 3">
    <name type="scientific">Brenthis ino</name>
    <name type="common">lesser marbled fritillary</name>
    <dbReference type="NCBI Taxonomy" id="405034"/>
    <lineage>
        <taxon>Eukaryota</taxon>
        <taxon>Metazoa</taxon>
        <taxon>Ecdysozoa</taxon>
        <taxon>Arthropoda</taxon>
        <taxon>Hexapoda</taxon>
        <taxon>Insecta</taxon>
        <taxon>Pterygota</taxon>
        <taxon>Neoptera</taxon>
        <taxon>Endopterygota</taxon>
        <taxon>Lepidoptera</taxon>
        <taxon>Glossata</taxon>
        <taxon>Ditrysia</taxon>
        <taxon>Papilionoidea</taxon>
        <taxon>Nymphalidae</taxon>
        <taxon>Heliconiinae</taxon>
        <taxon>Argynnini</taxon>
        <taxon>Brenthis</taxon>
    </lineage>
</organism>
<evidence type="ECO:0008006" key="4">
    <source>
        <dbReference type="Google" id="ProtNLM"/>
    </source>
</evidence>
<feature type="region of interest" description="Disordered" evidence="1">
    <location>
        <begin position="17"/>
        <end position="48"/>
    </location>
</feature>